<reference evidence="7" key="1">
    <citation type="journal article" date="2019" name="Int. J. Syst. Evol. Microbiol.">
        <title>The Global Catalogue of Microorganisms (GCM) 10K type strain sequencing project: providing services to taxonomists for standard genome sequencing and annotation.</title>
        <authorList>
            <consortium name="The Broad Institute Genomics Platform"/>
            <consortium name="The Broad Institute Genome Sequencing Center for Infectious Disease"/>
            <person name="Wu L."/>
            <person name="Ma J."/>
        </authorList>
    </citation>
    <scope>NUCLEOTIDE SEQUENCE [LARGE SCALE GENOMIC DNA]</scope>
    <source>
        <strain evidence="7">KCTC 42182</strain>
    </source>
</reference>
<dbReference type="InterPro" id="IPR029063">
    <property type="entry name" value="SAM-dependent_MTases_sf"/>
</dbReference>
<keyword evidence="4" id="KW-0949">S-adenosyl-L-methionine</keyword>
<keyword evidence="2 6" id="KW-0489">Methyltransferase</keyword>
<evidence type="ECO:0000256" key="3">
    <source>
        <dbReference type="ARBA" id="ARBA00022679"/>
    </source>
</evidence>
<evidence type="ECO:0000313" key="6">
    <source>
        <dbReference type="EMBL" id="MFC3676683.1"/>
    </source>
</evidence>
<evidence type="ECO:0000256" key="5">
    <source>
        <dbReference type="ARBA" id="ARBA00023098"/>
    </source>
</evidence>
<comment type="similarity">
    <text evidence="1">Belongs to the CFA/CMAS family.</text>
</comment>
<dbReference type="PANTHER" id="PTHR43667:SF2">
    <property type="entry name" value="FATTY ACID C-METHYL TRANSFERASE"/>
    <property type="match status" value="1"/>
</dbReference>
<evidence type="ECO:0000256" key="1">
    <source>
        <dbReference type="ARBA" id="ARBA00010815"/>
    </source>
</evidence>
<keyword evidence="5" id="KW-0443">Lipid metabolism</keyword>
<comment type="caution">
    <text evidence="6">The sequence shown here is derived from an EMBL/GenBank/DDBJ whole genome shotgun (WGS) entry which is preliminary data.</text>
</comment>
<dbReference type="EC" id="2.1.1.-" evidence="6"/>
<keyword evidence="7" id="KW-1185">Reference proteome</keyword>
<dbReference type="EMBL" id="JBHRYJ010000003">
    <property type="protein sequence ID" value="MFC3676683.1"/>
    <property type="molecule type" value="Genomic_DNA"/>
</dbReference>
<evidence type="ECO:0000256" key="4">
    <source>
        <dbReference type="ARBA" id="ARBA00022691"/>
    </source>
</evidence>
<keyword evidence="3 6" id="KW-0808">Transferase</keyword>
<dbReference type="PIRSF" id="PIRSF003085">
    <property type="entry name" value="CMAS"/>
    <property type="match status" value="1"/>
</dbReference>
<dbReference type="Gene3D" id="3.40.50.150">
    <property type="entry name" value="Vaccinia Virus protein VP39"/>
    <property type="match status" value="1"/>
</dbReference>
<sequence>MTDAYADRKPPLQAAAEAIAQGSLTWQDEPAARRTDSEPIRLQSIQHGLHLRGVPRWTRLMLSLAPRISHGSLTITLPDGRSVAVCGSEPGPAATLQIHDHRLARDLLLGGNLAVGGAYIDGAFDSDDLAALTEFACRNGDLDDTLMGRPWLRLARRIGFALAANSRRGSRRNIARHYDLGNAFYARWLDASMTYSAALWQRGDESLEEAQANKYRRLAGAVLALRPNDRVLEIGCGWGGFASLAAREFGVQVHAVTISREQHDYVAARIQREGLGERVQVELRDYRDLGGRYDAIASIEMIEAVGEKYWPVYFRQLRARLKPDGRIGLQAITIADDLFDDYRGTMDFIQAYIFPGGMLLPPAAITAQGAAAGLAVTDRFSFGADYARTLCEWRQRFEAAWPEIREMGFDDRFRRMWRYYLAYCEGGFNAGTIDVAHYGFRRA</sequence>
<dbReference type="GO" id="GO:0032259">
    <property type="term" value="P:methylation"/>
    <property type="evidence" value="ECO:0007669"/>
    <property type="project" value="UniProtKB-KW"/>
</dbReference>
<gene>
    <name evidence="6" type="ORF">ACFOOQ_14090</name>
</gene>
<proteinExistence type="inferred from homology"/>
<evidence type="ECO:0000313" key="7">
    <source>
        <dbReference type="Proteomes" id="UP001595711"/>
    </source>
</evidence>
<dbReference type="PANTHER" id="PTHR43667">
    <property type="entry name" value="CYCLOPROPANE-FATTY-ACYL-PHOSPHOLIPID SYNTHASE"/>
    <property type="match status" value="1"/>
</dbReference>
<dbReference type="InterPro" id="IPR050723">
    <property type="entry name" value="CFA/CMAS"/>
</dbReference>
<dbReference type="InterPro" id="IPR003333">
    <property type="entry name" value="CMAS"/>
</dbReference>
<dbReference type="SUPFAM" id="SSF53335">
    <property type="entry name" value="S-adenosyl-L-methionine-dependent methyltransferases"/>
    <property type="match status" value="1"/>
</dbReference>
<dbReference type="Pfam" id="PF02353">
    <property type="entry name" value="CMAS"/>
    <property type="match status" value="1"/>
</dbReference>
<dbReference type="Proteomes" id="UP001595711">
    <property type="component" value="Unassembled WGS sequence"/>
</dbReference>
<organism evidence="6 7">
    <name type="scientific">Ferrovibrio xuzhouensis</name>
    <dbReference type="NCBI Taxonomy" id="1576914"/>
    <lineage>
        <taxon>Bacteria</taxon>
        <taxon>Pseudomonadati</taxon>
        <taxon>Pseudomonadota</taxon>
        <taxon>Alphaproteobacteria</taxon>
        <taxon>Rhodospirillales</taxon>
        <taxon>Rhodospirillaceae</taxon>
        <taxon>Ferrovibrio</taxon>
    </lineage>
</organism>
<accession>A0ABV7VGT3</accession>
<protein>
    <submittedName>
        <fullName evidence="6">Class I SAM-dependent methyltransferase</fullName>
        <ecNumber evidence="6">2.1.1.-</ecNumber>
    </submittedName>
</protein>
<evidence type="ECO:0000256" key="2">
    <source>
        <dbReference type="ARBA" id="ARBA00022603"/>
    </source>
</evidence>
<dbReference type="CDD" id="cd02440">
    <property type="entry name" value="AdoMet_MTases"/>
    <property type="match status" value="1"/>
</dbReference>
<dbReference type="GO" id="GO:0008168">
    <property type="term" value="F:methyltransferase activity"/>
    <property type="evidence" value="ECO:0007669"/>
    <property type="project" value="UniProtKB-KW"/>
</dbReference>
<dbReference type="RefSeq" id="WP_379727755.1">
    <property type="nucleotide sequence ID" value="NZ_JBHRYJ010000003.1"/>
</dbReference>
<name>A0ABV7VGT3_9PROT</name>